<reference evidence="2 3" key="1">
    <citation type="submission" date="2024-09" db="EMBL/GenBank/DDBJ databases">
        <authorList>
            <person name="Sun Q."/>
            <person name="Mori K."/>
        </authorList>
    </citation>
    <scope>NUCLEOTIDE SEQUENCE [LARGE SCALE GENOMIC DNA]</scope>
    <source>
        <strain evidence="2 3">JCM 4557</strain>
    </source>
</reference>
<gene>
    <name evidence="2" type="ORF">ACFH04_00910</name>
</gene>
<dbReference type="InterPro" id="IPR035992">
    <property type="entry name" value="Ricin_B-like_lectins"/>
</dbReference>
<dbReference type="RefSeq" id="WP_394316173.1">
    <property type="nucleotide sequence ID" value="NZ_JBHMQV010000001.1"/>
</dbReference>
<feature type="chain" id="PRO_5046084092" evidence="1">
    <location>
        <begin position="22"/>
        <end position="178"/>
    </location>
</feature>
<comment type="caution">
    <text evidence="2">The sequence shown here is derived from an EMBL/GenBank/DDBJ whole genome shotgun (WGS) entry which is preliminary data.</text>
</comment>
<protein>
    <submittedName>
        <fullName evidence="2">RICIN domain-containing protein</fullName>
    </submittedName>
</protein>
<dbReference type="CDD" id="cd00161">
    <property type="entry name" value="beta-trefoil_Ricin-like"/>
    <property type="match status" value="1"/>
</dbReference>
<sequence length="178" mass="19335">MALAVGAAVLTLGAVPAAAVAAHADGTAGRAAAVSCNKNHAYRYGTPGGPGAYVYLNVAGGSHKGAKVITYPWSGGKGNERWCLERGRDGYGWYFHPWDNRSLCLDVPGGRYKKGQGLIVWSCNKRKNQLFDTTIVHTDNPYTLITPWYSNLKVHRGKDAVGSQVSLWPHLNTHAEWR</sequence>
<dbReference type="Proteomes" id="UP001589887">
    <property type="component" value="Unassembled WGS sequence"/>
</dbReference>
<evidence type="ECO:0000313" key="2">
    <source>
        <dbReference type="EMBL" id="MFC0842302.1"/>
    </source>
</evidence>
<keyword evidence="1" id="KW-0732">Signal</keyword>
<proteinExistence type="predicted"/>
<evidence type="ECO:0000313" key="3">
    <source>
        <dbReference type="Proteomes" id="UP001589887"/>
    </source>
</evidence>
<keyword evidence="3" id="KW-1185">Reference proteome</keyword>
<dbReference type="EMBL" id="JBHMQV010000001">
    <property type="protein sequence ID" value="MFC0842302.1"/>
    <property type="molecule type" value="Genomic_DNA"/>
</dbReference>
<feature type="signal peptide" evidence="1">
    <location>
        <begin position="1"/>
        <end position="21"/>
    </location>
</feature>
<evidence type="ECO:0000256" key="1">
    <source>
        <dbReference type="SAM" id="SignalP"/>
    </source>
</evidence>
<dbReference type="SUPFAM" id="SSF50370">
    <property type="entry name" value="Ricin B-like lectins"/>
    <property type="match status" value="1"/>
</dbReference>
<name>A0ABV6T938_9ACTN</name>
<dbReference type="Gene3D" id="2.80.10.50">
    <property type="match status" value="1"/>
</dbReference>
<organism evidence="2 3">
    <name type="scientific">Streptomyces noboritoensis</name>
    <dbReference type="NCBI Taxonomy" id="67337"/>
    <lineage>
        <taxon>Bacteria</taxon>
        <taxon>Bacillati</taxon>
        <taxon>Actinomycetota</taxon>
        <taxon>Actinomycetes</taxon>
        <taxon>Kitasatosporales</taxon>
        <taxon>Streptomycetaceae</taxon>
        <taxon>Streptomyces</taxon>
    </lineage>
</organism>
<accession>A0ABV6T938</accession>